<reference evidence="16 17" key="1">
    <citation type="journal article" date="2009" name="Stand. Genomic Sci.">
        <title>Complete genome sequence of Catenulispora acidiphila type strain (ID 139908).</title>
        <authorList>
            <person name="Copeland A."/>
            <person name="Lapidus A."/>
            <person name="Glavina Del Rio T."/>
            <person name="Nolan M."/>
            <person name="Lucas S."/>
            <person name="Chen F."/>
            <person name="Tice H."/>
            <person name="Cheng J.F."/>
            <person name="Bruce D."/>
            <person name="Goodwin L."/>
            <person name="Pitluck S."/>
            <person name="Mikhailova N."/>
            <person name="Pati A."/>
            <person name="Ivanova N."/>
            <person name="Mavromatis K."/>
            <person name="Chen A."/>
            <person name="Palaniappan K."/>
            <person name="Chain P."/>
            <person name="Land M."/>
            <person name="Hauser L."/>
            <person name="Chang Y.J."/>
            <person name="Jeffries C.D."/>
            <person name="Chertkov O."/>
            <person name="Brettin T."/>
            <person name="Detter J.C."/>
            <person name="Han C."/>
            <person name="Ali Z."/>
            <person name="Tindall B.J."/>
            <person name="Goker M."/>
            <person name="Bristow J."/>
            <person name="Eisen J.A."/>
            <person name="Markowitz V."/>
            <person name="Hugenholtz P."/>
            <person name="Kyrpides N.C."/>
            <person name="Klenk H.P."/>
        </authorList>
    </citation>
    <scope>NUCLEOTIDE SEQUENCE [LARGE SCALE GENOMIC DNA]</scope>
    <source>
        <strain evidence="17">DSM 44928 / JCM 14897 / NBRC 102108 / NRRL B-24433 / ID139908</strain>
    </source>
</reference>
<dbReference type="KEGG" id="cai:Caci_7859"/>
<evidence type="ECO:0000256" key="11">
    <source>
        <dbReference type="ARBA" id="ARBA00047836"/>
    </source>
</evidence>
<feature type="binding site" evidence="12 15">
    <location>
        <position position="64"/>
    </location>
    <ligand>
        <name>pyruvate</name>
        <dbReference type="ChEBI" id="CHEBI:15361"/>
    </ligand>
</feature>
<keyword evidence="7 12" id="KW-0220">Diaminopimelate biosynthesis</keyword>
<feature type="active site" description="Proton donor/acceptor" evidence="12 14">
    <location>
        <position position="151"/>
    </location>
</feature>
<keyword evidence="5 12" id="KW-0963">Cytoplasm</keyword>
<gene>
    <name evidence="12" type="primary">dapA</name>
    <name evidence="16" type="ordered locus">Caci_7859</name>
</gene>
<comment type="catalytic activity">
    <reaction evidence="11 12">
        <text>L-aspartate 4-semialdehyde + pyruvate = (2S,4S)-4-hydroxy-2,3,4,5-tetrahydrodipicolinate + H2O + H(+)</text>
        <dbReference type="Rhea" id="RHEA:34171"/>
        <dbReference type="ChEBI" id="CHEBI:15361"/>
        <dbReference type="ChEBI" id="CHEBI:15377"/>
        <dbReference type="ChEBI" id="CHEBI:15378"/>
        <dbReference type="ChEBI" id="CHEBI:67139"/>
        <dbReference type="ChEBI" id="CHEBI:537519"/>
        <dbReference type="EC" id="4.3.3.7"/>
    </reaction>
</comment>
<evidence type="ECO:0000256" key="14">
    <source>
        <dbReference type="PIRSR" id="PIRSR001365-1"/>
    </source>
</evidence>
<dbReference type="OrthoDB" id="9782828at2"/>
<comment type="pathway">
    <text evidence="2 12">Amino-acid biosynthesis; L-lysine biosynthesis via DAP pathway; (S)-tetrahydrodipicolinate from L-aspartate: step 3/4.</text>
</comment>
<evidence type="ECO:0000256" key="6">
    <source>
        <dbReference type="ARBA" id="ARBA00022605"/>
    </source>
</evidence>
<dbReference type="NCBIfam" id="TIGR00674">
    <property type="entry name" value="dapA"/>
    <property type="match status" value="1"/>
</dbReference>
<dbReference type="InterPro" id="IPR013785">
    <property type="entry name" value="Aldolase_TIM"/>
</dbReference>
<keyword evidence="10 12" id="KW-0704">Schiff base</keyword>
<dbReference type="InterPro" id="IPR002220">
    <property type="entry name" value="DapA-like"/>
</dbReference>
<evidence type="ECO:0000256" key="13">
    <source>
        <dbReference type="PIRNR" id="PIRNR001365"/>
    </source>
</evidence>
<evidence type="ECO:0000256" key="10">
    <source>
        <dbReference type="ARBA" id="ARBA00023270"/>
    </source>
</evidence>
<dbReference type="Pfam" id="PF00701">
    <property type="entry name" value="DHDPS"/>
    <property type="match status" value="1"/>
</dbReference>
<feature type="binding site" evidence="12 15">
    <location>
        <position position="219"/>
    </location>
    <ligand>
        <name>pyruvate</name>
        <dbReference type="ChEBI" id="CHEBI:15361"/>
    </ligand>
</feature>
<evidence type="ECO:0000256" key="15">
    <source>
        <dbReference type="PIRSR" id="PIRSR001365-2"/>
    </source>
</evidence>
<evidence type="ECO:0000256" key="1">
    <source>
        <dbReference type="ARBA" id="ARBA00003294"/>
    </source>
</evidence>
<dbReference type="PROSITE" id="PS00666">
    <property type="entry name" value="DHDPS_2"/>
    <property type="match status" value="1"/>
</dbReference>
<dbReference type="GO" id="GO:0008840">
    <property type="term" value="F:4-hydroxy-tetrahydrodipicolinate synthase activity"/>
    <property type="evidence" value="ECO:0007669"/>
    <property type="project" value="UniProtKB-UniRule"/>
</dbReference>
<dbReference type="eggNOG" id="COG0329">
    <property type="taxonomic scope" value="Bacteria"/>
</dbReference>
<dbReference type="STRING" id="479433.Caci_7859"/>
<dbReference type="PANTHER" id="PTHR12128">
    <property type="entry name" value="DIHYDRODIPICOLINATE SYNTHASE"/>
    <property type="match status" value="1"/>
</dbReference>
<keyword evidence="9 12" id="KW-0456">Lyase</keyword>
<dbReference type="PANTHER" id="PTHR12128:SF66">
    <property type="entry name" value="4-HYDROXY-2-OXOGLUTARATE ALDOLASE, MITOCHONDRIAL"/>
    <property type="match status" value="1"/>
</dbReference>
<evidence type="ECO:0000256" key="9">
    <source>
        <dbReference type="ARBA" id="ARBA00023239"/>
    </source>
</evidence>
<dbReference type="SMART" id="SM01130">
    <property type="entry name" value="DHDPS"/>
    <property type="match status" value="1"/>
</dbReference>
<evidence type="ECO:0000256" key="2">
    <source>
        <dbReference type="ARBA" id="ARBA00005120"/>
    </source>
</evidence>
<dbReference type="EMBL" id="CP001700">
    <property type="protein sequence ID" value="ACU76682.1"/>
    <property type="molecule type" value="Genomic_DNA"/>
</dbReference>
<comment type="subunit">
    <text evidence="12">Homotetramer; dimer of dimers.</text>
</comment>
<dbReference type="AlphaFoldDB" id="C7QFA5"/>
<dbReference type="GO" id="GO:0019877">
    <property type="term" value="P:diaminopimelate biosynthetic process"/>
    <property type="evidence" value="ECO:0007669"/>
    <property type="project" value="UniProtKB-UniRule"/>
</dbReference>
<dbReference type="UniPathway" id="UPA00034">
    <property type="reaction ID" value="UER00017"/>
</dbReference>
<feature type="site" description="Part of a proton relay during catalysis" evidence="12">
    <location>
        <position position="63"/>
    </location>
</feature>
<evidence type="ECO:0000256" key="7">
    <source>
        <dbReference type="ARBA" id="ARBA00022915"/>
    </source>
</evidence>
<name>C7QFA5_CATAD</name>
<keyword evidence="8 12" id="KW-0457">Lysine biosynthesis</keyword>
<dbReference type="PRINTS" id="PR00146">
    <property type="entry name" value="DHPICSNTHASE"/>
</dbReference>
<dbReference type="HOGENOM" id="CLU_049343_7_1_11"/>
<dbReference type="SUPFAM" id="SSF51569">
    <property type="entry name" value="Aldolase"/>
    <property type="match status" value="1"/>
</dbReference>
<dbReference type="InterPro" id="IPR020624">
    <property type="entry name" value="Schiff_base-form_aldolases_CS"/>
</dbReference>
<dbReference type="InterPro" id="IPR005263">
    <property type="entry name" value="DapA"/>
</dbReference>
<dbReference type="EC" id="4.3.3.7" evidence="4 12"/>
<dbReference type="CDD" id="cd00950">
    <property type="entry name" value="DHDPS"/>
    <property type="match status" value="1"/>
</dbReference>
<organism evidence="16 17">
    <name type="scientific">Catenulispora acidiphila (strain DSM 44928 / JCM 14897 / NBRC 102108 / NRRL B-24433 / ID139908)</name>
    <dbReference type="NCBI Taxonomy" id="479433"/>
    <lineage>
        <taxon>Bacteria</taxon>
        <taxon>Bacillati</taxon>
        <taxon>Actinomycetota</taxon>
        <taxon>Actinomycetes</taxon>
        <taxon>Catenulisporales</taxon>
        <taxon>Catenulisporaceae</taxon>
        <taxon>Catenulispora</taxon>
    </lineage>
</organism>
<dbReference type="PROSITE" id="PS00665">
    <property type="entry name" value="DHDPS_1"/>
    <property type="match status" value="1"/>
</dbReference>
<dbReference type="GO" id="GO:0009089">
    <property type="term" value="P:lysine biosynthetic process via diaminopimelate"/>
    <property type="evidence" value="ECO:0007669"/>
    <property type="project" value="UniProtKB-UniRule"/>
</dbReference>
<evidence type="ECO:0000256" key="12">
    <source>
        <dbReference type="HAMAP-Rule" id="MF_00418"/>
    </source>
</evidence>
<evidence type="ECO:0000256" key="4">
    <source>
        <dbReference type="ARBA" id="ARBA00012086"/>
    </source>
</evidence>
<dbReference type="PIRSF" id="PIRSF001365">
    <property type="entry name" value="DHDPS"/>
    <property type="match status" value="1"/>
</dbReference>
<evidence type="ECO:0000256" key="3">
    <source>
        <dbReference type="ARBA" id="ARBA00007592"/>
    </source>
</evidence>
<accession>C7QFA5</accession>
<proteinExistence type="inferred from homology"/>
<evidence type="ECO:0000256" key="8">
    <source>
        <dbReference type="ARBA" id="ARBA00023154"/>
    </source>
</evidence>
<feature type="site" description="Part of a proton relay during catalysis" evidence="12">
    <location>
        <position position="125"/>
    </location>
</feature>
<evidence type="ECO:0000256" key="5">
    <source>
        <dbReference type="ARBA" id="ARBA00022490"/>
    </source>
</evidence>
<sequence length="308" mass="32125">MPQNAHPTEPAADLWSAGAPFGRLITAMITPFQADGSLDLDGAQKLAANLVDAGNDGLVVSGTTGESPTTTDAEQKALLRAVREAVGDRAHVIAGVGTNSTAHTLELARQAEEDADALLVVTPYYNKPTQEGLYRHFTAVADHTSRPVVLYDIPHRSGIPIEVDTLKRLAGHDMIVAVKDAKGDLTAGSEVMAATGLAYYSGDDPLTLPWLSVGAVGVVSMSAHLAAPRIRAMIAAYLAGDVAEAARLHAELLPVHAGVTSLPGVISLKTAMNMLGLPGGPVRLPLVEATEEQQARLKTFLAQGGVKI</sequence>
<dbReference type="FunCoup" id="C7QFA5">
    <property type="interactions" value="270"/>
</dbReference>
<comment type="caution">
    <text evidence="12">Was originally thought to be a dihydrodipicolinate synthase (DHDPS), catalyzing the condensation of (S)-aspartate-beta-semialdehyde [(S)-ASA] and pyruvate to dihydrodipicolinate (DHDP). However, it was shown in E.coli that the product of the enzymatic reaction is not dihydrodipicolinate but in fact (4S)-4-hydroxy-2,3,4,5-tetrahydro-(2S)-dipicolinic acid (HTPA), and that the consecutive dehydration reaction leading to DHDP is not spontaneous but catalyzed by DapB.</text>
</comment>
<dbReference type="Gene3D" id="3.20.20.70">
    <property type="entry name" value="Aldolase class I"/>
    <property type="match status" value="1"/>
</dbReference>
<dbReference type="InParanoid" id="C7QFA5"/>
<evidence type="ECO:0000313" key="17">
    <source>
        <dbReference type="Proteomes" id="UP000000851"/>
    </source>
</evidence>
<dbReference type="RefSeq" id="WP_015796407.1">
    <property type="nucleotide sequence ID" value="NC_013131.1"/>
</dbReference>
<keyword evidence="17" id="KW-1185">Reference proteome</keyword>
<keyword evidence="6 12" id="KW-0028">Amino-acid biosynthesis</keyword>
<dbReference type="Proteomes" id="UP000000851">
    <property type="component" value="Chromosome"/>
</dbReference>
<comment type="similarity">
    <text evidence="3 12 13">Belongs to the DapA family.</text>
</comment>
<comment type="function">
    <text evidence="1 12">Catalyzes the condensation of (S)-aspartate-beta-semialdehyde [(S)-ASA] and pyruvate to 4-hydroxy-tetrahydrodipicolinate (HTPA).</text>
</comment>
<dbReference type="InterPro" id="IPR020625">
    <property type="entry name" value="Schiff_base-form_aldolases_AS"/>
</dbReference>
<feature type="active site" description="Schiff-base intermediate with substrate" evidence="12 14">
    <location>
        <position position="179"/>
    </location>
</feature>
<protein>
    <recommendedName>
        <fullName evidence="4 12">4-hydroxy-tetrahydrodipicolinate synthase</fullName>
        <shortName evidence="12">HTPA synthase</shortName>
        <ecNumber evidence="4 12">4.3.3.7</ecNumber>
    </recommendedName>
</protein>
<comment type="subcellular location">
    <subcellularLocation>
        <location evidence="12">Cytoplasm</location>
    </subcellularLocation>
</comment>
<dbReference type="HAMAP" id="MF_00418">
    <property type="entry name" value="DapA"/>
    <property type="match status" value="1"/>
</dbReference>
<evidence type="ECO:0000313" key="16">
    <source>
        <dbReference type="EMBL" id="ACU76682.1"/>
    </source>
</evidence>
<dbReference type="GO" id="GO:0005829">
    <property type="term" value="C:cytosol"/>
    <property type="evidence" value="ECO:0007669"/>
    <property type="project" value="TreeGrafter"/>
</dbReference>